<evidence type="ECO:0000256" key="1">
    <source>
        <dbReference type="SAM" id="Coils"/>
    </source>
</evidence>
<dbReference type="InterPro" id="IPR025378">
    <property type="entry name" value="DUF4368"/>
</dbReference>
<dbReference type="OrthoDB" id="9784557at2"/>
<accession>A0A0B4RZR9</accession>
<dbReference type="AlphaFoldDB" id="A0A0B4RZR9"/>
<organism evidence="3 4">
    <name type="scientific">Parvimonas micra</name>
    <dbReference type="NCBI Taxonomy" id="33033"/>
    <lineage>
        <taxon>Bacteria</taxon>
        <taxon>Bacillati</taxon>
        <taxon>Bacillota</taxon>
        <taxon>Tissierellia</taxon>
        <taxon>Tissierellales</taxon>
        <taxon>Peptoniphilaceae</taxon>
        <taxon>Parvimonas</taxon>
    </lineage>
</organism>
<feature type="domain" description="DUF4368" evidence="2">
    <location>
        <begin position="109"/>
        <end position="177"/>
    </location>
</feature>
<keyword evidence="4" id="KW-1185">Reference proteome</keyword>
<name>A0A0B4RZR9_9FIRM</name>
<protein>
    <submittedName>
        <fullName evidence="3">TnpX site-specific recombinase</fullName>
    </submittedName>
</protein>
<proteinExistence type="predicted"/>
<reference evidence="3 4" key="1">
    <citation type="submission" date="2014-10" db="EMBL/GenBank/DDBJ databases">
        <title>Complete genome sequence of Parvimonas micra KCOM 1535 (= ChDC B708).</title>
        <authorList>
            <person name="Kook J.-K."/>
            <person name="Park S.-N."/>
            <person name="Lim Y.K."/>
            <person name="Roh H."/>
        </authorList>
    </citation>
    <scope>NUCLEOTIDE SEQUENCE [LARGE SCALE GENOMIC DNA]</scope>
    <source>
        <strain evidence="4">KCOM 1535 / ChDC B708</strain>
    </source>
</reference>
<evidence type="ECO:0000259" key="2">
    <source>
        <dbReference type="Pfam" id="PF14287"/>
    </source>
</evidence>
<evidence type="ECO:0000313" key="3">
    <source>
        <dbReference type="EMBL" id="AIZ36003.1"/>
    </source>
</evidence>
<dbReference type="Proteomes" id="UP000031386">
    <property type="component" value="Chromosome"/>
</dbReference>
<dbReference type="Pfam" id="PF14287">
    <property type="entry name" value="DUF4368"/>
    <property type="match status" value="1"/>
</dbReference>
<dbReference type="EMBL" id="CP009761">
    <property type="protein sequence ID" value="AIZ36003.1"/>
    <property type="molecule type" value="Genomic_DNA"/>
</dbReference>
<gene>
    <name evidence="3" type="ORF">NW74_00760</name>
</gene>
<feature type="coiled-coil region" evidence="1">
    <location>
        <begin position="24"/>
        <end position="116"/>
    </location>
</feature>
<dbReference type="KEGG" id="pmic:NW74_00760"/>
<dbReference type="STRING" id="33033.NW74_00760"/>
<evidence type="ECO:0000313" key="4">
    <source>
        <dbReference type="Proteomes" id="UP000031386"/>
    </source>
</evidence>
<sequence>MHYIKVKTVNEILLKSIKEITDFAKEEKQEFLKVMNKLSDEKREEKYQDDKMKLEKLSSRNEELTTLITKLYEDHALGKIPAKHFDRLFNIYDTEQQELEKQIQYFEDEIESYHQRKVDTDKFLKMIEKYTDIEELTVPMINEYIEKVVVHEATGGRKGKDRKQQVDVYFNFIGNCQVPQKADIEKMA</sequence>
<keyword evidence="1" id="KW-0175">Coiled coil</keyword>